<dbReference type="Gene3D" id="3.90.180.10">
    <property type="entry name" value="Medium-chain alcohol dehydrogenases, catalytic domain"/>
    <property type="match status" value="1"/>
</dbReference>
<keyword evidence="3" id="KW-0808">Transferase</keyword>
<dbReference type="GO" id="GO:0044550">
    <property type="term" value="P:secondary metabolite biosynthetic process"/>
    <property type="evidence" value="ECO:0007669"/>
    <property type="project" value="TreeGrafter"/>
</dbReference>
<dbReference type="PROSITE" id="PS52019">
    <property type="entry name" value="PKS_MFAS_DH"/>
    <property type="match status" value="1"/>
</dbReference>
<dbReference type="InterPro" id="IPR009081">
    <property type="entry name" value="PP-bd_ACP"/>
</dbReference>
<evidence type="ECO:0000313" key="11">
    <source>
        <dbReference type="Proteomes" id="UP000178912"/>
    </source>
</evidence>
<dbReference type="Gene3D" id="1.10.1200.10">
    <property type="entry name" value="ACP-like"/>
    <property type="match status" value="1"/>
</dbReference>
<evidence type="ECO:0000259" key="9">
    <source>
        <dbReference type="PROSITE" id="PS52019"/>
    </source>
</evidence>
<dbReference type="Pfam" id="PF16197">
    <property type="entry name" value="KAsynt_C_assoc"/>
    <property type="match status" value="1"/>
</dbReference>
<dbReference type="PROSITE" id="PS50075">
    <property type="entry name" value="CARRIER"/>
    <property type="match status" value="1"/>
</dbReference>
<feature type="region of interest" description="Disordered" evidence="6">
    <location>
        <begin position="1"/>
        <end position="50"/>
    </location>
</feature>
<dbReference type="Proteomes" id="UP000178912">
    <property type="component" value="Unassembled WGS sequence"/>
</dbReference>
<dbReference type="InterPro" id="IPR050091">
    <property type="entry name" value="PKS_NRPS_Biosynth_Enz"/>
</dbReference>
<reference evidence="11" key="1">
    <citation type="submission" date="2016-03" db="EMBL/GenBank/DDBJ databases">
        <authorList>
            <person name="Guldener U."/>
        </authorList>
    </citation>
    <scope>NUCLEOTIDE SEQUENCE [LARGE SCALE GENOMIC DNA]</scope>
    <source>
        <strain evidence="11">04CH-RAC-A.6.1</strain>
    </source>
</reference>
<dbReference type="GO" id="GO:0004312">
    <property type="term" value="F:fatty acid synthase activity"/>
    <property type="evidence" value="ECO:0007669"/>
    <property type="project" value="TreeGrafter"/>
</dbReference>
<dbReference type="Gene3D" id="3.40.50.720">
    <property type="entry name" value="NAD(P)-binding Rossmann-like Domain"/>
    <property type="match status" value="1"/>
</dbReference>
<dbReference type="Pfam" id="PF08659">
    <property type="entry name" value="KR"/>
    <property type="match status" value="1"/>
</dbReference>
<evidence type="ECO:0000313" key="10">
    <source>
        <dbReference type="EMBL" id="CZT04695.1"/>
    </source>
</evidence>
<dbReference type="InterPro" id="IPR011032">
    <property type="entry name" value="GroES-like_sf"/>
</dbReference>
<name>A0A1E1L2J5_9HELO</name>
<dbReference type="InterPro" id="IPR056501">
    <property type="entry name" value="NAD-bd_HRPKS_sdrA"/>
</dbReference>
<dbReference type="InterPro" id="IPR016039">
    <property type="entry name" value="Thiolase-like"/>
</dbReference>
<sequence length="2262" mass="246036">MAPSATSIFPASGGHAVPETTNGVSSGLFDGNENGHSHAPSAPNGGIAEPYTSGYTHGYTQGYISGLTEPERPKRMPIAIIGMSCRLPGNVSSPDEFWELCSRSRSGWTEVPKERFDSASFHHPNPGKRGTFNAAGGNFLKEDVGLFDAPFFSLTAQEATSMDPQQRILLECTFEALDSAGIPKHEIVGKNVGVFIGGSFAEYESQLFSDTEAIPMYQATGNAFAMQSNRLSHFFDLRGPSFTMDTACSSSLVALHQACQSLRIGESRIAFVGGCHLNTLPEFWVSMSMSRLFSDEGRSFSFDSRGTGYGRGEGCGMIVLKPLEQALRDNDTIRAVIVGSGINQDGKTPGITMPNGEAQESLIRSVYEGAGINPRETGYVEAHGTGTKVGDPIEAAALRNVFGEGRTARMPLFVGSVKSNIGHLEAASGIISVIKTALMLERGFILPNHDFKKPNEKIPLAKWNLKVPINQCPWPRGKRFASVNGFGFGGTNSHIILEKAPYLKKGELDVPETQDYTIQSRKLFVLSANDKPALEAMMKNVGIYLEQRPEIFQSELMSNVAYTLGQRRSLLQWRVAISTPTSFELIETLNSGKLTPTRQTESLRLGFIFTGQGAQWNAMGRELYEHYPIFQATMDACEECLVSFGASFSLLEELRKDEKTSAINEAHVSQPACTAIQLAMTDLLRSWCISPTAVAGHSSGEIAASYAAGILPLASCMAISYYRGMAIVSLKKQWPGLKGSMMAVGGTEEDIAPLIAQLMEKDVRIACFNSPSSLTISGDEAAIDELQTLIEEKQLFNRKLQVDVAYHSHHMKLVAEEYDETLDIIEQPSVTDVRFHSSLYGNLIEGTKLQPNYWVDNLTKSVRFSEALTSMCKPVEGYKTGVDMIIEIGPHSALAGPVKQILKANGPNAMAIPYASALIRKKDAVESAMDLAAALFVRGAPLDLGAVNFPRPRKAPLLLVDMPRYPWNHQTKYWHESRMSQKHKNRSAPRNDILGTLANYSNDLEPTWRNILRLDELPWLRHHKIQGLTLFPMSGFLSMAIEGASQRASTRGAQFDSFELREVFVTAPLMITDQDVETTIQFRPHQDGSEIWDKFLIHSYVYGKGWTEHCNGLISVRGDELSDFDHTRIVQDSKKLLQSTISKIQDSVSDSIDKDLMYSSLTDLGVSYGSTFQGMNNCQASTTCSMANITAEDTSQEMPLGFQSSNIIHPAFLEQLIEMYWPIFGAGKTSLDTVYLPSSIISMTVSRNITELTKTAGSSLRAFCEGEAPKTCPKPVQVSMFATSAGNLDTSVIRIDGLTIAPIVEREMASDNEAHRELCFKLEWEPVAKMPETVNGVTLESNEASNGASNGDLNHINGQVVIVHGDSKEQVLLASKLADALGLLTGQKPELGRLSEVKVDEKLCLFISELEKPLLSTLTSTQFLDLQSVLTKVQGALWVVRGAYADSNNPDTNMVTGLSRSIRSETLLKFATLDLDATSTLSDGGASRTILKIFQKVFNHESQANCEMEYMERHGELFTPRIVNDDEMNAYVHKQISASVLEPTGLAQDGRELKLAIGTPGALETLHFIDDESVEVILAADEIEISVRAIGMSSRDLMIAMGQIDNAEFGTEWSGVVTRVGEKVTSIIIGDRVAGVSVSHSTYSSHTRAKAAFTFKINDNLSFEDAVSIPIAYCTAHYGLLDLARLESGDRVLIHGAASPAGEAAIAIAIINGAEVFVTVGNQEEKERLMDLYKIRSDRIFSSHSTSFGPALRQVTQQGVDVVLNCIAADSGMSKELWQCLASFGRFVAVGKTSKFDNTCVDNNASFMSVDLLSILNERPIIMARLMSSVSRLLETGKISPVGSATVFPMSDIETAFKVLSSGNISSSLVVVPRDDDIVKATPSSKKSKLLRSDASYILIGGTGGLGRSMARWMVSKGARNLVLLSRTGSATGKVKELIDELTPLGANIVVRSCDVANAASVENLVNNELENMPPIRGIVHGAMVLHDVLFEKMTYEEYNTVIESKVKGAWNFHNTLSSSPLDFFVAISSAAGAVGNRGQAAYAAANTFLNAFVQHRVALGLPASSIDLTAVSDAGYLAENAEAAAEVAKNLGSDTICEAEVLTLLGAAINGKLKTSCNNHTITGVRITPSQPFWTPDAKFKHLRLAAEALALSNSSANPDAVISYHSALKEAKTLEEAHEVVQRGLLKKLPSVLMIEEEDMDVTRPLTSYALDSLVAIEVRNYITREFEANLQVLELLSAGSVESLSKVICGKSKIVKIVE</sequence>
<dbReference type="Gene3D" id="3.30.70.3290">
    <property type="match status" value="1"/>
</dbReference>
<dbReference type="InterPro" id="IPR049900">
    <property type="entry name" value="PKS_mFAS_DH"/>
</dbReference>
<keyword evidence="2" id="KW-0597">Phosphoprotein</keyword>
<dbReference type="OrthoDB" id="329835at2759"/>
<dbReference type="SMART" id="SM00823">
    <property type="entry name" value="PKS_PP"/>
    <property type="match status" value="1"/>
</dbReference>
<accession>A0A1E1L2J5</accession>
<dbReference type="SUPFAM" id="SSF52151">
    <property type="entry name" value="FabD/lysophospholipase-like"/>
    <property type="match status" value="1"/>
</dbReference>
<dbReference type="SUPFAM" id="SSF53901">
    <property type="entry name" value="Thiolase-like"/>
    <property type="match status" value="1"/>
</dbReference>
<dbReference type="InterPro" id="IPR020843">
    <property type="entry name" value="ER"/>
</dbReference>
<dbReference type="Gene3D" id="3.40.47.10">
    <property type="match status" value="1"/>
</dbReference>
<dbReference type="InterPro" id="IPR020806">
    <property type="entry name" value="PKS_PP-bd"/>
</dbReference>
<keyword evidence="1" id="KW-0596">Phosphopantetheine</keyword>
<dbReference type="Pfam" id="PF23297">
    <property type="entry name" value="ACP_SdgA_C"/>
    <property type="match status" value="1"/>
</dbReference>
<comment type="caution">
    <text evidence="5">Lacks conserved residue(s) required for the propagation of feature annotation.</text>
</comment>
<keyword evidence="4" id="KW-0511">Multifunctional enzyme</keyword>
<dbReference type="InterPro" id="IPR020807">
    <property type="entry name" value="PKS_DH"/>
</dbReference>
<dbReference type="Pfam" id="PF02801">
    <property type="entry name" value="Ketoacyl-synt_C"/>
    <property type="match status" value="1"/>
</dbReference>
<dbReference type="GO" id="GO:0006633">
    <property type="term" value="P:fatty acid biosynthetic process"/>
    <property type="evidence" value="ECO:0007669"/>
    <property type="project" value="InterPro"/>
</dbReference>
<dbReference type="PANTHER" id="PTHR43775:SF13">
    <property type="entry name" value="POLYKETIDE SYNTHASE 1"/>
    <property type="match status" value="1"/>
</dbReference>
<dbReference type="Gene3D" id="3.10.129.110">
    <property type="entry name" value="Polyketide synthase dehydratase"/>
    <property type="match status" value="1"/>
</dbReference>
<feature type="region of interest" description="C-terminal hotdog fold" evidence="5">
    <location>
        <begin position="1149"/>
        <end position="1309"/>
    </location>
</feature>
<dbReference type="InterPro" id="IPR057326">
    <property type="entry name" value="KR_dom"/>
</dbReference>
<dbReference type="InterPro" id="IPR032821">
    <property type="entry name" value="PKS_assoc"/>
</dbReference>
<feature type="domain" description="PKS/mFAS DH" evidence="9">
    <location>
        <begin position="991"/>
        <end position="1309"/>
    </location>
</feature>
<evidence type="ECO:0000256" key="3">
    <source>
        <dbReference type="ARBA" id="ARBA00022679"/>
    </source>
</evidence>
<dbReference type="InterPro" id="IPR018201">
    <property type="entry name" value="Ketoacyl_synth_AS"/>
</dbReference>
<dbReference type="PANTHER" id="PTHR43775">
    <property type="entry name" value="FATTY ACID SYNTHASE"/>
    <property type="match status" value="1"/>
</dbReference>
<feature type="region of interest" description="N-terminal hotdog fold" evidence="5">
    <location>
        <begin position="991"/>
        <end position="1121"/>
    </location>
</feature>
<proteinExistence type="predicted"/>
<gene>
    <name evidence="10" type="ORF">RAG0_11070</name>
</gene>
<dbReference type="GO" id="GO:0016491">
    <property type="term" value="F:oxidoreductase activity"/>
    <property type="evidence" value="ECO:0007669"/>
    <property type="project" value="InterPro"/>
</dbReference>
<dbReference type="SUPFAM" id="SSF47336">
    <property type="entry name" value="ACP-like"/>
    <property type="match status" value="1"/>
</dbReference>
<dbReference type="InterPro" id="IPR014043">
    <property type="entry name" value="Acyl_transferase_dom"/>
</dbReference>
<dbReference type="CDD" id="cd00833">
    <property type="entry name" value="PKS"/>
    <property type="match status" value="1"/>
</dbReference>
<dbReference type="Pfam" id="PF23114">
    <property type="entry name" value="NAD-bd_HRPKS_sdrA"/>
    <property type="match status" value="1"/>
</dbReference>
<dbReference type="InterPro" id="IPR049551">
    <property type="entry name" value="PKS_DH_C"/>
</dbReference>
<protein>
    <submittedName>
        <fullName evidence="10">Related to polyketide synthase</fullName>
    </submittedName>
</protein>
<dbReference type="InterPro" id="IPR042104">
    <property type="entry name" value="PKS_dehydratase_sf"/>
</dbReference>
<evidence type="ECO:0000256" key="6">
    <source>
        <dbReference type="SAM" id="MobiDB-lite"/>
    </source>
</evidence>
<dbReference type="InterPro" id="IPR016036">
    <property type="entry name" value="Malonyl_transacylase_ACP-bd"/>
</dbReference>
<keyword evidence="11" id="KW-1185">Reference proteome</keyword>
<dbReference type="InterPro" id="IPR016035">
    <property type="entry name" value="Acyl_Trfase/lysoPLipase"/>
</dbReference>
<dbReference type="PROSITE" id="PS00606">
    <property type="entry name" value="KS3_1"/>
    <property type="match status" value="1"/>
</dbReference>
<evidence type="ECO:0000256" key="1">
    <source>
        <dbReference type="ARBA" id="ARBA00022450"/>
    </source>
</evidence>
<dbReference type="GO" id="GO:0031177">
    <property type="term" value="F:phosphopantetheine binding"/>
    <property type="evidence" value="ECO:0007669"/>
    <property type="project" value="InterPro"/>
</dbReference>
<evidence type="ECO:0000256" key="4">
    <source>
        <dbReference type="ARBA" id="ARBA00023268"/>
    </source>
</evidence>
<feature type="domain" description="Carrier" evidence="7">
    <location>
        <begin position="2178"/>
        <end position="2255"/>
    </location>
</feature>
<dbReference type="InterPro" id="IPR020841">
    <property type="entry name" value="PKS_Beta-ketoAc_synthase_dom"/>
</dbReference>
<dbReference type="FunFam" id="3.40.366.10:FF:000002">
    <property type="entry name" value="Probable polyketide synthase 2"/>
    <property type="match status" value="1"/>
</dbReference>
<feature type="domain" description="Ketosynthase family 3 (KS3)" evidence="8">
    <location>
        <begin position="75"/>
        <end position="499"/>
    </location>
</feature>
<dbReference type="InterPro" id="IPR036736">
    <property type="entry name" value="ACP-like_sf"/>
</dbReference>
<evidence type="ECO:0000259" key="8">
    <source>
        <dbReference type="PROSITE" id="PS52004"/>
    </source>
</evidence>
<dbReference type="SMART" id="SM00827">
    <property type="entry name" value="PKS_AT"/>
    <property type="match status" value="1"/>
</dbReference>
<dbReference type="PROSITE" id="PS52004">
    <property type="entry name" value="KS3_2"/>
    <property type="match status" value="1"/>
</dbReference>
<dbReference type="InterPro" id="IPR013154">
    <property type="entry name" value="ADH-like_N"/>
</dbReference>
<dbReference type="InterPro" id="IPR036291">
    <property type="entry name" value="NAD(P)-bd_dom_sf"/>
</dbReference>
<dbReference type="CDD" id="cd05195">
    <property type="entry name" value="enoyl_red"/>
    <property type="match status" value="1"/>
</dbReference>
<dbReference type="Pfam" id="PF14765">
    <property type="entry name" value="PS-DH"/>
    <property type="match status" value="1"/>
</dbReference>
<dbReference type="SMART" id="SM00829">
    <property type="entry name" value="PKS_ER"/>
    <property type="match status" value="1"/>
</dbReference>
<dbReference type="Gene3D" id="3.40.366.10">
    <property type="entry name" value="Malonyl-Coenzyme A Acyl Carrier Protein, domain 2"/>
    <property type="match status" value="1"/>
</dbReference>
<dbReference type="SUPFAM" id="SSF51735">
    <property type="entry name" value="NAD(P)-binding Rossmann-fold domains"/>
    <property type="match status" value="2"/>
</dbReference>
<dbReference type="Pfam" id="PF00109">
    <property type="entry name" value="ketoacyl-synt"/>
    <property type="match status" value="1"/>
</dbReference>
<dbReference type="Pfam" id="PF00698">
    <property type="entry name" value="Acyl_transf_1"/>
    <property type="match status" value="1"/>
</dbReference>
<dbReference type="InterPro" id="IPR014031">
    <property type="entry name" value="Ketoacyl_synth_C"/>
</dbReference>
<dbReference type="EMBL" id="FJUX01000070">
    <property type="protein sequence ID" value="CZT04695.1"/>
    <property type="molecule type" value="Genomic_DNA"/>
</dbReference>
<dbReference type="InterPro" id="IPR049552">
    <property type="entry name" value="PKS_DH_N"/>
</dbReference>
<dbReference type="InterPro" id="IPR001227">
    <property type="entry name" value="Ac_transferase_dom_sf"/>
</dbReference>
<organism evidence="10 11">
    <name type="scientific">Rhynchosporium agropyri</name>
    <dbReference type="NCBI Taxonomy" id="914238"/>
    <lineage>
        <taxon>Eukaryota</taxon>
        <taxon>Fungi</taxon>
        <taxon>Dikarya</taxon>
        <taxon>Ascomycota</taxon>
        <taxon>Pezizomycotina</taxon>
        <taxon>Leotiomycetes</taxon>
        <taxon>Helotiales</taxon>
        <taxon>Ploettnerulaceae</taxon>
        <taxon>Rhynchosporium</taxon>
    </lineage>
</organism>
<dbReference type="InterPro" id="IPR014030">
    <property type="entry name" value="Ketoacyl_synth_N"/>
</dbReference>
<dbReference type="Pfam" id="PF21089">
    <property type="entry name" value="PKS_DH_N"/>
    <property type="match status" value="1"/>
</dbReference>
<dbReference type="SUPFAM" id="SSF50129">
    <property type="entry name" value="GroES-like"/>
    <property type="match status" value="1"/>
</dbReference>
<evidence type="ECO:0000256" key="2">
    <source>
        <dbReference type="ARBA" id="ARBA00022553"/>
    </source>
</evidence>
<dbReference type="Pfam" id="PF08240">
    <property type="entry name" value="ADH_N"/>
    <property type="match status" value="1"/>
</dbReference>
<dbReference type="SMART" id="SM00826">
    <property type="entry name" value="PKS_DH"/>
    <property type="match status" value="1"/>
</dbReference>
<dbReference type="Pfam" id="PF13602">
    <property type="entry name" value="ADH_zinc_N_2"/>
    <property type="match status" value="1"/>
</dbReference>
<dbReference type="SMART" id="SM00825">
    <property type="entry name" value="PKS_KS"/>
    <property type="match status" value="1"/>
</dbReference>
<dbReference type="SMART" id="SM00822">
    <property type="entry name" value="PKS_KR"/>
    <property type="match status" value="1"/>
</dbReference>
<dbReference type="GO" id="GO:0004315">
    <property type="term" value="F:3-oxoacyl-[acyl-carrier-protein] synthase activity"/>
    <property type="evidence" value="ECO:0007669"/>
    <property type="project" value="InterPro"/>
</dbReference>
<evidence type="ECO:0000259" key="7">
    <source>
        <dbReference type="PROSITE" id="PS50075"/>
    </source>
</evidence>
<dbReference type="InterPro" id="IPR013968">
    <property type="entry name" value="PKS_KR"/>
</dbReference>
<evidence type="ECO:0000256" key="5">
    <source>
        <dbReference type="PROSITE-ProRule" id="PRU01363"/>
    </source>
</evidence>
<dbReference type="SUPFAM" id="SSF55048">
    <property type="entry name" value="Probable ACP-binding domain of malonyl-CoA ACP transacylase"/>
    <property type="match status" value="1"/>
</dbReference>